<reference evidence="1 2" key="1">
    <citation type="submission" date="2018-09" db="EMBL/GenBank/DDBJ databases">
        <title>Genomic Encyclopedia of Archaeal and Bacterial Type Strains, Phase II (KMG-II): from individual species to whole genera.</title>
        <authorList>
            <person name="Goeker M."/>
        </authorList>
    </citation>
    <scope>NUCLEOTIDE SEQUENCE [LARGE SCALE GENOMIC DNA]</scope>
    <source>
        <strain evidence="1 2">DSM 27148</strain>
    </source>
</reference>
<sequence length="308" mass="35987">MKKYLIPILGIFILGCNQTDKEGYILPDWKQGDYRFIKTEVSSFSRVNNDTIYNLSAKNEYKFSIVDVSKGFYIVEMQNISKPAFNFTFGLDSMENDVNKMMSLIQSFPKISIPYQVRLTKTGEIDGIVDWEQVLNKFVTKIMSIADSLGFRSEEHQYIEQYFNSTIGIEENLRNVLFKEISDNLDLYNVKIPKTDSILSESIQVPNPETGMIVNAKLHYKTLSVSNGIYEIEMRMEFEDDIFSNSDDYVEDFFNKDSVKKEFKPNLENYSIYYWNSNTSWIDSSKFYVNLVADTIEVRMRSKTLMYK</sequence>
<accession>A0A419VXC7</accession>
<dbReference type="EMBL" id="RAPN01000003">
    <property type="protein sequence ID" value="RKD87829.1"/>
    <property type="molecule type" value="Genomic_DNA"/>
</dbReference>
<dbReference type="AlphaFoldDB" id="A0A419VXC7"/>
<dbReference type="OrthoDB" id="1146847at2"/>
<evidence type="ECO:0000313" key="1">
    <source>
        <dbReference type="EMBL" id="RKD87829.1"/>
    </source>
</evidence>
<keyword evidence="2" id="KW-1185">Reference proteome</keyword>
<proteinExistence type="predicted"/>
<dbReference type="Proteomes" id="UP000283387">
    <property type="component" value="Unassembled WGS sequence"/>
</dbReference>
<comment type="caution">
    <text evidence="1">The sequence shown here is derived from an EMBL/GenBank/DDBJ whole genome shotgun (WGS) entry which is preliminary data.</text>
</comment>
<name>A0A419VXC7_9BACT</name>
<protein>
    <recommendedName>
        <fullName evidence="3">Lipoprotein</fullName>
    </recommendedName>
</protein>
<organism evidence="1 2">
    <name type="scientific">Mangrovibacterium diazotrophicum</name>
    <dbReference type="NCBI Taxonomy" id="1261403"/>
    <lineage>
        <taxon>Bacteria</taxon>
        <taxon>Pseudomonadati</taxon>
        <taxon>Bacteroidota</taxon>
        <taxon>Bacteroidia</taxon>
        <taxon>Marinilabiliales</taxon>
        <taxon>Prolixibacteraceae</taxon>
        <taxon>Mangrovibacterium</taxon>
    </lineage>
</organism>
<gene>
    <name evidence="1" type="ORF">BC643_3836</name>
</gene>
<dbReference type="RefSeq" id="WP_147377274.1">
    <property type="nucleotide sequence ID" value="NZ_RAPN01000003.1"/>
</dbReference>
<dbReference type="PROSITE" id="PS51257">
    <property type="entry name" value="PROKAR_LIPOPROTEIN"/>
    <property type="match status" value="1"/>
</dbReference>
<evidence type="ECO:0008006" key="3">
    <source>
        <dbReference type="Google" id="ProtNLM"/>
    </source>
</evidence>
<evidence type="ECO:0000313" key="2">
    <source>
        <dbReference type="Proteomes" id="UP000283387"/>
    </source>
</evidence>